<evidence type="ECO:0000256" key="6">
    <source>
        <dbReference type="ARBA" id="ARBA00022781"/>
    </source>
</evidence>
<dbReference type="InterPro" id="IPR035908">
    <property type="entry name" value="F0_ATP_A_sf"/>
</dbReference>
<dbReference type="CDD" id="cd00310">
    <property type="entry name" value="ATP-synt_Fo_a_6"/>
    <property type="match status" value="1"/>
</dbReference>
<evidence type="ECO:0000313" key="14">
    <source>
        <dbReference type="Proteomes" id="UP000051647"/>
    </source>
</evidence>
<dbReference type="InterPro" id="IPR023011">
    <property type="entry name" value="ATP_synth_F0_asu_AS"/>
</dbReference>
<organism evidence="13 14">
    <name type="scientific">Companilactobacillus versmoldensis DSM 14857 = KCTC 3814</name>
    <dbReference type="NCBI Taxonomy" id="1423815"/>
    <lineage>
        <taxon>Bacteria</taxon>
        <taxon>Bacillati</taxon>
        <taxon>Bacillota</taxon>
        <taxon>Bacilli</taxon>
        <taxon>Lactobacillales</taxon>
        <taxon>Lactobacillaceae</taxon>
        <taxon>Companilactobacillus</taxon>
    </lineage>
</organism>
<dbReference type="NCBIfam" id="NF004479">
    <property type="entry name" value="PRK05815.1-4"/>
    <property type="match status" value="1"/>
</dbReference>
<dbReference type="GO" id="GO:0042777">
    <property type="term" value="P:proton motive force-driven plasma membrane ATP synthesis"/>
    <property type="evidence" value="ECO:0007669"/>
    <property type="project" value="TreeGrafter"/>
</dbReference>
<dbReference type="EMBL" id="AZFA01000030">
    <property type="protein sequence ID" value="KRL65637.1"/>
    <property type="molecule type" value="Genomic_DNA"/>
</dbReference>
<keyword evidence="3 11" id="KW-0813">Transport</keyword>
<accession>A0A0R1SHI0</accession>
<keyword evidence="7 11" id="KW-1133">Transmembrane helix</keyword>
<feature type="transmembrane region" description="Helical" evidence="11">
    <location>
        <begin position="114"/>
        <end position="132"/>
    </location>
</feature>
<dbReference type="RefSeq" id="WP_010623909.1">
    <property type="nucleotide sequence ID" value="NZ_AZFA01000030.1"/>
</dbReference>
<dbReference type="InterPro" id="IPR045082">
    <property type="entry name" value="ATP_syn_F0_a_bact/chloroplast"/>
</dbReference>
<evidence type="ECO:0000256" key="8">
    <source>
        <dbReference type="ARBA" id="ARBA00023065"/>
    </source>
</evidence>
<evidence type="ECO:0000256" key="10">
    <source>
        <dbReference type="ARBA" id="ARBA00023310"/>
    </source>
</evidence>
<dbReference type="GO" id="GO:0045259">
    <property type="term" value="C:proton-transporting ATP synthase complex"/>
    <property type="evidence" value="ECO:0007669"/>
    <property type="project" value="UniProtKB-KW"/>
</dbReference>
<dbReference type="Proteomes" id="UP000051647">
    <property type="component" value="Unassembled WGS sequence"/>
</dbReference>
<evidence type="ECO:0000256" key="3">
    <source>
        <dbReference type="ARBA" id="ARBA00022448"/>
    </source>
</evidence>
<dbReference type="OrthoDB" id="9789241at2"/>
<feature type="transmembrane region" description="Helical" evidence="11">
    <location>
        <begin position="75"/>
        <end position="94"/>
    </location>
</feature>
<evidence type="ECO:0000256" key="2">
    <source>
        <dbReference type="ARBA" id="ARBA00006810"/>
    </source>
</evidence>
<reference evidence="13 14" key="1">
    <citation type="journal article" date="2015" name="Genome Announc.">
        <title>Expanding the biotechnology potential of lactobacilli through comparative genomics of 213 strains and associated genera.</title>
        <authorList>
            <person name="Sun Z."/>
            <person name="Harris H.M."/>
            <person name="McCann A."/>
            <person name="Guo C."/>
            <person name="Argimon S."/>
            <person name="Zhang W."/>
            <person name="Yang X."/>
            <person name="Jeffery I.B."/>
            <person name="Cooney J.C."/>
            <person name="Kagawa T.F."/>
            <person name="Liu W."/>
            <person name="Song Y."/>
            <person name="Salvetti E."/>
            <person name="Wrobel A."/>
            <person name="Rasinkangas P."/>
            <person name="Parkhill J."/>
            <person name="Rea M.C."/>
            <person name="O'Sullivan O."/>
            <person name="Ritari J."/>
            <person name="Douillard F.P."/>
            <person name="Paul Ross R."/>
            <person name="Yang R."/>
            <person name="Briner A.E."/>
            <person name="Felis G.E."/>
            <person name="de Vos W.M."/>
            <person name="Barrangou R."/>
            <person name="Klaenhammer T.R."/>
            <person name="Caufield P.W."/>
            <person name="Cui Y."/>
            <person name="Zhang H."/>
            <person name="O'Toole P.W."/>
        </authorList>
    </citation>
    <scope>NUCLEOTIDE SEQUENCE [LARGE SCALE GENOMIC DNA]</scope>
    <source>
        <strain evidence="13 14">DSM 14857</strain>
    </source>
</reference>
<keyword evidence="9 11" id="KW-0472">Membrane</keyword>
<comment type="caution">
    <text evidence="13">The sequence shown here is derived from an EMBL/GenBank/DDBJ whole genome shotgun (WGS) entry which is preliminary data.</text>
</comment>
<evidence type="ECO:0000313" key="13">
    <source>
        <dbReference type="EMBL" id="KRL65637.1"/>
    </source>
</evidence>
<comment type="similarity">
    <text evidence="2 11 12">Belongs to the ATPase A chain family.</text>
</comment>
<dbReference type="Gene3D" id="1.20.120.220">
    <property type="entry name" value="ATP synthase, F0 complex, subunit A"/>
    <property type="match status" value="1"/>
</dbReference>
<name>A0A0R1SHI0_9LACO</name>
<dbReference type="AlphaFoldDB" id="A0A0R1SHI0"/>
<proteinExistence type="inferred from homology"/>
<dbReference type="PRINTS" id="PR00123">
    <property type="entry name" value="ATPASEA"/>
</dbReference>
<keyword evidence="14" id="KW-1185">Reference proteome</keyword>
<evidence type="ECO:0000256" key="12">
    <source>
        <dbReference type="RuleBase" id="RU000483"/>
    </source>
</evidence>
<dbReference type="NCBIfam" id="TIGR01131">
    <property type="entry name" value="ATP_synt_6_or_A"/>
    <property type="match status" value="1"/>
</dbReference>
<dbReference type="PROSITE" id="PS00449">
    <property type="entry name" value="ATPASE_A"/>
    <property type="match status" value="1"/>
</dbReference>
<dbReference type="STRING" id="1423815.FC27_GL001486"/>
<evidence type="ECO:0000256" key="7">
    <source>
        <dbReference type="ARBA" id="ARBA00022989"/>
    </source>
</evidence>
<feature type="transmembrane region" description="Helical" evidence="11">
    <location>
        <begin position="179"/>
        <end position="202"/>
    </location>
</feature>
<dbReference type="PANTHER" id="PTHR42823">
    <property type="entry name" value="ATP SYNTHASE SUBUNIT A, CHLOROPLASTIC"/>
    <property type="match status" value="1"/>
</dbReference>
<dbReference type="PATRIC" id="fig|1423815.3.peg.1522"/>
<dbReference type="SUPFAM" id="SSF81336">
    <property type="entry name" value="F1F0 ATP synthase subunit A"/>
    <property type="match status" value="1"/>
</dbReference>
<keyword evidence="10 11" id="KW-0066">ATP synthesis</keyword>
<feature type="transmembrane region" description="Helical" evidence="11">
    <location>
        <begin position="208"/>
        <end position="229"/>
    </location>
</feature>
<keyword evidence="8 11" id="KW-0406">Ion transport</keyword>
<evidence type="ECO:0000256" key="5">
    <source>
        <dbReference type="ARBA" id="ARBA00022692"/>
    </source>
</evidence>
<comment type="subcellular location">
    <subcellularLocation>
        <location evidence="11 12">Cell membrane</location>
        <topology evidence="11 12">Multi-pass membrane protein</topology>
    </subcellularLocation>
    <subcellularLocation>
        <location evidence="1">Membrane</location>
        <topology evidence="1">Multi-pass membrane protein</topology>
    </subcellularLocation>
</comment>
<protein>
    <recommendedName>
        <fullName evidence="11 12">ATP synthase subunit a</fullName>
    </recommendedName>
    <alternativeName>
        <fullName evidence="11">ATP synthase F0 sector subunit a</fullName>
    </alternativeName>
    <alternativeName>
        <fullName evidence="11">F-ATPase subunit 6</fullName>
    </alternativeName>
</protein>
<evidence type="ECO:0000256" key="11">
    <source>
        <dbReference type="HAMAP-Rule" id="MF_01393"/>
    </source>
</evidence>
<feature type="transmembrane region" description="Helical" evidence="11">
    <location>
        <begin position="15"/>
        <end position="37"/>
    </location>
</feature>
<keyword evidence="11" id="KW-1003">Cell membrane</keyword>
<keyword evidence="5 11" id="KW-0812">Transmembrane</keyword>
<dbReference type="GO" id="GO:0046933">
    <property type="term" value="F:proton-transporting ATP synthase activity, rotational mechanism"/>
    <property type="evidence" value="ECO:0007669"/>
    <property type="project" value="UniProtKB-UniRule"/>
</dbReference>
<dbReference type="PANTHER" id="PTHR42823:SF3">
    <property type="entry name" value="ATP SYNTHASE SUBUNIT A, CHLOROPLASTIC"/>
    <property type="match status" value="1"/>
</dbReference>
<dbReference type="Pfam" id="PF00119">
    <property type="entry name" value="ATP-synt_A"/>
    <property type="match status" value="1"/>
</dbReference>
<evidence type="ECO:0000256" key="4">
    <source>
        <dbReference type="ARBA" id="ARBA00022547"/>
    </source>
</evidence>
<comment type="function">
    <text evidence="11 12">Key component of the proton channel; it plays a direct role in the translocation of protons across the membrane.</text>
</comment>
<evidence type="ECO:0000256" key="9">
    <source>
        <dbReference type="ARBA" id="ARBA00023136"/>
    </source>
</evidence>
<gene>
    <name evidence="11" type="primary">atpB</name>
    <name evidence="13" type="ORF">FC27_GL001486</name>
</gene>
<sequence length="236" mass="26511">MDEKYKFIDFLGLRFNVANCISALVAALLVFILVYALSRKITMRPGKAQNVLEWMIDFTNGIVKSAFPGDTGRRFNLYAFVLFLFIFVSNQLGLMFEIKVGGFTYLKSATSNPYVTMAFALTSLLLAHFYSVKKFGLGNYLKNFSRPVALLTPVNLLEEFTNFLTLSLRLYGNIFAGEVLLALIGSVAKSFGLISFVVALPFEMIWQGFSVFIGAIQAYVFTTLSMVYISRKMTKE</sequence>
<dbReference type="InterPro" id="IPR000568">
    <property type="entry name" value="ATP_synth_F0_asu"/>
</dbReference>
<dbReference type="GO" id="GO:0005886">
    <property type="term" value="C:plasma membrane"/>
    <property type="evidence" value="ECO:0007669"/>
    <property type="project" value="UniProtKB-SubCell"/>
</dbReference>
<dbReference type="eggNOG" id="COG0356">
    <property type="taxonomic scope" value="Bacteria"/>
</dbReference>
<dbReference type="HAMAP" id="MF_01393">
    <property type="entry name" value="ATP_synth_a_bact"/>
    <property type="match status" value="1"/>
</dbReference>
<evidence type="ECO:0000256" key="1">
    <source>
        <dbReference type="ARBA" id="ARBA00004141"/>
    </source>
</evidence>
<keyword evidence="4 11" id="KW-0138">CF(0)</keyword>
<keyword evidence="6 11" id="KW-0375">Hydrogen ion transport</keyword>